<gene>
    <name evidence="1" type="ORF">ETD85_38765</name>
</gene>
<dbReference type="OrthoDB" id="4567081at2"/>
<protein>
    <submittedName>
        <fullName evidence="1">Uncharacterized protein</fullName>
    </submittedName>
</protein>
<keyword evidence="2" id="KW-1185">Reference proteome</keyword>
<reference evidence="1 2" key="1">
    <citation type="submission" date="2019-05" db="EMBL/GenBank/DDBJ databases">
        <title>Draft genome sequence of Nonomuraea zeae DSM 100528.</title>
        <authorList>
            <person name="Saricaoglu S."/>
            <person name="Isik K."/>
        </authorList>
    </citation>
    <scope>NUCLEOTIDE SEQUENCE [LARGE SCALE GENOMIC DNA]</scope>
    <source>
        <strain evidence="1 2">DSM 100528</strain>
    </source>
</reference>
<evidence type="ECO:0000313" key="2">
    <source>
        <dbReference type="Proteomes" id="UP000306628"/>
    </source>
</evidence>
<accession>A0A5S4G3J3</accession>
<sequence>MTDIHGRRWSFFDKPSIFDDAGRLTPDAPYPQEVAMACEVLTAGTGPGGEEIVLISTRTPWDIASVEGQTEFQVSGEQLVPAR</sequence>
<proteinExistence type="predicted"/>
<comment type="caution">
    <text evidence="1">The sequence shown here is derived from an EMBL/GenBank/DDBJ whole genome shotgun (WGS) entry which is preliminary data.</text>
</comment>
<dbReference type="AlphaFoldDB" id="A0A5S4G3J3"/>
<name>A0A5S4G3J3_9ACTN</name>
<dbReference type="RefSeq" id="WP_138694808.1">
    <property type="nucleotide sequence ID" value="NZ_JBHSAZ010000089.1"/>
</dbReference>
<organism evidence="1 2">
    <name type="scientific">Nonomuraea zeae</name>
    <dbReference type="NCBI Taxonomy" id="1642303"/>
    <lineage>
        <taxon>Bacteria</taxon>
        <taxon>Bacillati</taxon>
        <taxon>Actinomycetota</taxon>
        <taxon>Actinomycetes</taxon>
        <taxon>Streptosporangiales</taxon>
        <taxon>Streptosporangiaceae</taxon>
        <taxon>Nonomuraea</taxon>
    </lineage>
</organism>
<evidence type="ECO:0000313" key="1">
    <source>
        <dbReference type="EMBL" id="TMR27548.1"/>
    </source>
</evidence>
<dbReference type="Proteomes" id="UP000306628">
    <property type="component" value="Unassembled WGS sequence"/>
</dbReference>
<dbReference type="EMBL" id="VCKX01000165">
    <property type="protein sequence ID" value="TMR27548.1"/>
    <property type="molecule type" value="Genomic_DNA"/>
</dbReference>